<sequence length="228" mass="26733">MQFQDQLSSISSYTSKLLRKRFGRGPRTCQTFANENYLVVYIRGFLSPMEEELLKQGESEHIEILRNAIIKPILEELKGIIHVIFQEDVAETYHDWNLPNYSGLLIFVLENQIHTSNEQLSFDIGRFEANIARISQLVQKIPDEINLFFLANQVLLVERKGILIPIEKALIDRGFGEELKMTKDELEKTYFHREGNFVDLFNKRIADIFIDWNFKEDKSLMGLIFNDR</sequence>
<accession>A0ABT9Z3Q7</accession>
<gene>
    <name evidence="2" type="ORF">J2S02_002792</name>
</gene>
<dbReference type="InterPro" id="IPR018745">
    <property type="entry name" value="MpsC"/>
</dbReference>
<protein>
    <submittedName>
        <fullName evidence="2">Uncharacterized protein YbcI</fullName>
    </submittedName>
</protein>
<feature type="domain" description="Na+-translocating membrane potential-generating system MpsC" evidence="1">
    <location>
        <begin position="8"/>
        <end position="110"/>
    </location>
</feature>
<keyword evidence="3" id="KW-1185">Reference proteome</keyword>
<evidence type="ECO:0000259" key="1">
    <source>
        <dbReference type="Pfam" id="PF10057"/>
    </source>
</evidence>
<dbReference type="Pfam" id="PF10057">
    <property type="entry name" value="MpsC"/>
    <property type="match status" value="2"/>
</dbReference>
<evidence type="ECO:0000313" key="3">
    <source>
        <dbReference type="Proteomes" id="UP001232245"/>
    </source>
</evidence>
<evidence type="ECO:0000313" key="2">
    <source>
        <dbReference type="EMBL" id="MDQ0226447.1"/>
    </source>
</evidence>
<feature type="domain" description="Na+-translocating membrane potential-generating system MpsC" evidence="1">
    <location>
        <begin position="136"/>
        <end position="226"/>
    </location>
</feature>
<comment type="caution">
    <text evidence="2">The sequence shown here is derived from an EMBL/GenBank/DDBJ whole genome shotgun (WGS) entry which is preliminary data.</text>
</comment>
<dbReference type="Proteomes" id="UP001232245">
    <property type="component" value="Unassembled WGS sequence"/>
</dbReference>
<dbReference type="EMBL" id="JAUSTZ010000005">
    <property type="protein sequence ID" value="MDQ0226447.1"/>
    <property type="molecule type" value="Genomic_DNA"/>
</dbReference>
<name>A0ABT9Z3Q7_9BACI</name>
<organism evidence="2 3">
    <name type="scientific">Metabacillus niabensis</name>
    <dbReference type="NCBI Taxonomy" id="324854"/>
    <lineage>
        <taxon>Bacteria</taxon>
        <taxon>Bacillati</taxon>
        <taxon>Bacillota</taxon>
        <taxon>Bacilli</taxon>
        <taxon>Bacillales</taxon>
        <taxon>Bacillaceae</taxon>
        <taxon>Metabacillus</taxon>
    </lineage>
</organism>
<reference evidence="2 3" key="1">
    <citation type="submission" date="2023-07" db="EMBL/GenBank/DDBJ databases">
        <title>Genomic Encyclopedia of Type Strains, Phase IV (KMG-IV): sequencing the most valuable type-strain genomes for metagenomic binning, comparative biology and taxonomic classification.</title>
        <authorList>
            <person name="Goeker M."/>
        </authorList>
    </citation>
    <scope>NUCLEOTIDE SEQUENCE [LARGE SCALE GENOMIC DNA]</scope>
    <source>
        <strain evidence="2 3">DSM 17723</strain>
    </source>
</reference>
<proteinExistence type="predicted"/>
<dbReference type="RefSeq" id="WP_170944348.1">
    <property type="nucleotide sequence ID" value="NZ_CADEPK010000444.1"/>
</dbReference>